<dbReference type="InterPro" id="IPR031348">
    <property type="entry name" value="PigL_N"/>
</dbReference>
<feature type="domain" description="Azaphilone pigments biosynthesis cluster protein L N-terminal" evidence="1">
    <location>
        <begin position="36"/>
        <end position="188"/>
    </location>
</feature>
<evidence type="ECO:0000259" key="2">
    <source>
        <dbReference type="Pfam" id="PF22893"/>
    </source>
</evidence>
<accession>A0A8H7DZW5</accession>
<dbReference type="PANTHER" id="PTHR38886:SF1">
    <property type="entry name" value="NACHT-NTPASE AND P-LOOP NTPASES N-TERMINAL DOMAIN-CONTAINING PROTEIN"/>
    <property type="match status" value="1"/>
</dbReference>
<dbReference type="PANTHER" id="PTHR38886">
    <property type="entry name" value="SESA DOMAIN-CONTAINING PROTEIN"/>
    <property type="match status" value="1"/>
</dbReference>
<evidence type="ECO:0000259" key="1">
    <source>
        <dbReference type="Pfam" id="PF17111"/>
    </source>
</evidence>
<evidence type="ECO:0000313" key="4">
    <source>
        <dbReference type="Proteomes" id="UP000606974"/>
    </source>
</evidence>
<dbReference type="Pfam" id="PF22893">
    <property type="entry name" value="ULD_2"/>
    <property type="match status" value="1"/>
</dbReference>
<name>A0A8H7DZW5_9EURO</name>
<reference evidence="3" key="1">
    <citation type="submission" date="2020-02" db="EMBL/GenBank/DDBJ databases">
        <authorList>
            <person name="Palmer J.M."/>
        </authorList>
    </citation>
    <scope>NUCLEOTIDE SEQUENCE</scope>
    <source>
        <strain evidence="3">EPUS1.4</strain>
        <tissue evidence="3">Thallus</tissue>
    </source>
</reference>
<evidence type="ECO:0000313" key="3">
    <source>
        <dbReference type="EMBL" id="KAF7505449.1"/>
    </source>
</evidence>
<organism evidence="3 4">
    <name type="scientific">Endocarpon pusillum</name>
    <dbReference type="NCBI Taxonomy" id="364733"/>
    <lineage>
        <taxon>Eukaryota</taxon>
        <taxon>Fungi</taxon>
        <taxon>Dikarya</taxon>
        <taxon>Ascomycota</taxon>
        <taxon>Pezizomycotina</taxon>
        <taxon>Eurotiomycetes</taxon>
        <taxon>Chaetothyriomycetidae</taxon>
        <taxon>Verrucariales</taxon>
        <taxon>Verrucariaceae</taxon>
        <taxon>Endocarpon</taxon>
    </lineage>
</organism>
<protein>
    <recommendedName>
        <fullName evidence="5">Fungal N-terminal domain-containing protein</fullName>
    </recommendedName>
</protein>
<sequence>MPVGFGFSAGDFIAALKLVGTVIDALRDGGEAGLAYRELVRELYSLETALLHVKRLDGEEIPQAEVISLRQVAAQCQSTIDDFWEKVQKYQPHLGPTHSLTPIKSGWMKIRWAVCKNDDLAKFKASLAGHTEAINILLNTIAISKMTLQDQRQDRQNYALASMIQSSYCQCMRKLCSISDGVARSWAQGKQLLEMMDKVIRTNLEVFKIVLQIQAVVTQIPGQIQRQQPVYLIDALGKHSPFHLEFIRSAEAFKSVLKANFRNIGDAAEKIDRGEFVIQDSALKMDMDLSQEWEHCFSPGQCVHMYMTYHAAVCAACGSEERNCDFAEAICHACGITFSRKEHAIIDRPIVALMTNRAQGVGATANLEPQHLLSAPPNSLKTKRREEGFKSVRGCRRIRIYTPASTEEFSILLATNKNVTEWRRGGGDANQNRVSGHCYYEIPSTI</sequence>
<dbReference type="Pfam" id="PF17111">
    <property type="entry name" value="PigL_N"/>
    <property type="match status" value="1"/>
</dbReference>
<dbReference type="OrthoDB" id="4525689at2759"/>
<proteinExistence type="predicted"/>
<dbReference type="AlphaFoldDB" id="A0A8H7DZW5"/>
<dbReference type="Proteomes" id="UP000606974">
    <property type="component" value="Unassembled WGS sequence"/>
</dbReference>
<comment type="caution">
    <text evidence="3">The sequence shown here is derived from an EMBL/GenBank/DDBJ whole genome shotgun (WGS) entry which is preliminary data.</text>
</comment>
<keyword evidence="4" id="KW-1185">Reference proteome</keyword>
<dbReference type="InterPro" id="IPR054464">
    <property type="entry name" value="ULD_fung"/>
</dbReference>
<gene>
    <name evidence="3" type="ORF">GJ744_000776</name>
</gene>
<dbReference type="EMBL" id="JAACFV010000109">
    <property type="protein sequence ID" value="KAF7505449.1"/>
    <property type="molecule type" value="Genomic_DNA"/>
</dbReference>
<evidence type="ECO:0008006" key="5">
    <source>
        <dbReference type="Google" id="ProtNLM"/>
    </source>
</evidence>
<feature type="domain" description="Ubiquitin-like" evidence="2">
    <location>
        <begin position="226"/>
        <end position="308"/>
    </location>
</feature>